<dbReference type="PROSITE" id="PS51257">
    <property type="entry name" value="PROKAR_LIPOPROTEIN"/>
    <property type="match status" value="1"/>
</dbReference>
<comment type="caution">
    <text evidence="3">The sequence shown here is derived from an EMBL/GenBank/DDBJ whole genome shotgun (WGS) entry which is preliminary data.</text>
</comment>
<evidence type="ECO:0000259" key="2">
    <source>
        <dbReference type="Pfam" id="PF00149"/>
    </source>
</evidence>
<gene>
    <name evidence="3" type="ORF">IAA73_10445</name>
</gene>
<dbReference type="Pfam" id="PF00149">
    <property type="entry name" value="Metallophos"/>
    <property type="match status" value="1"/>
</dbReference>
<dbReference type="SUPFAM" id="SSF56300">
    <property type="entry name" value="Metallo-dependent phosphatases"/>
    <property type="match status" value="1"/>
</dbReference>
<dbReference type="GO" id="GO:0046872">
    <property type="term" value="F:metal ion binding"/>
    <property type="evidence" value="ECO:0007669"/>
    <property type="project" value="InterPro"/>
</dbReference>
<dbReference type="PROSITE" id="PS00785">
    <property type="entry name" value="5_NUCLEOTIDASE_1"/>
    <property type="match status" value="1"/>
</dbReference>
<feature type="domain" description="Calcineurin-like phosphoesterase" evidence="2">
    <location>
        <begin position="29"/>
        <end position="244"/>
    </location>
</feature>
<dbReference type="GO" id="GO:0009166">
    <property type="term" value="P:nucleotide catabolic process"/>
    <property type="evidence" value="ECO:0007669"/>
    <property type="project" value="InterPro"/>
</dbReference>
<comment type="similarity">
    <text evidence="1">Belongs to the 5'-nucleotidase family.</text>
</comment>
<dbReference type="GO" id="GO:0000166">
    <property type="term" value="F:nucleotide binding"/>
    <property type="evidence" value="ECO:0007669"/>
    <property type="project" value="InterPro"/>
</dbReference>
<dbReference type="EMBL" id="JADIMG010000097">
    <property type="protein sequence ID" value="MBO8460729.1"/>
    <property type="molecule type" value="Genomic_DNA"/>
</dbReference>
<dbReference type="PROSITE" id="PS00786">
    <property type="entry name" value="5_NUCLEOTIDASE_2"/>
    <property type="match status" value="1"/>
</dbReference>
<accession>A0A9D9N578</accession>
<name>A0A9D9N578_9BACT</name>
<evidence type="ECO:0000256" key="1">
    <source>
        <dbReference type="ARBA" id="ARBA00006654"/>
    </source>
</evidence>
<dbReference type="InterPro" id="IPR006146">
    <property type="entry name" value="5'-Nucleotdase_CS"/>
</dbReference>
<organism evidence="3 4">
    <name type="scientific">Candidatus Gallipaludibacter merdavium</name>
    <dbReference type="NCBI Taxonomy" id="2840839"/>
    <lineage>
        <taxon>Bacteria</taxon>
        <taxon>Pseudomonadati</taxon>
        <taxon>Bacteroidota</taxon>
        <taxon>Bacteroidia</taxon>
        <taxon>Bacteroidales</taxon>
        <taxon>Candidatus Gallipaludibacter</taxon>
    </lineage>
</organism>
<dbReference type="AlphaFoldDB" id="A0A9D9N578"/>
<reference evidence="3" key="1">
    <citation type="submission" date="2020-10" db="EMBL/GenBank/DDBJ databases">
        <authorList>
            <person name="Gilroy R."/>
        </authorList>
    </citation>
    <scope>NUCLEOTIDE SEQUENCE</scope>
    <source>
        <strain evidence="3">G3-3990</strain>
    </source>
</reference>
<dbReference type="InterPro" id="IPR006179">
    <property type="entry name" value="5_nucleotidase/apyrase"/>
</dbReference>
<protein>
    <submittedName>
        <fullName evidence="3">Metallophosphatase</fullName>
    </submittedName>
</protein>
<evidence type="ECO:0000313" key="4">
    <source>
        <dbReference type="Proteomes" id="UP000823641"/>
    </source>
</evidence>
<dbReference type="Proteomes" id="UP000823641">
    <property type="component" value="Unassembled WGS sequence"/>
</dbReference>
<evidence type="ECO:0000313" key="3">
    <source>
        <dbReference type="EMBL" id="MBO8460729.1"/>
    </source>
</evidence>
<proteinExistence type="inferred from homology"/>
<dbReference type="InterPro" id="IPR004843">
    <property type="entry name" value="Calcineurin-like_PHP"/>
</dbReference>
<dbReference type="Gene3D" id="3.60.21.10">
    <property type="match status" value="1"/>
</dbReference>
<dbReference type="CDD" id="cd00845">
    <property type="entry name" value="MPP_UshA_N_like"/>
    <property type="match status" value="1"/>
</dbReference>
<dbReference type="PANTHER" id="PTHR11575">
    <property type="entry name" value="5'-NUCLEOTIDASE-RELATED"/>
    <property type="match status" value="1"/>
</dbReference>
<dbReference type="PANTHER" id="PTHR11575:SF24">
    <property type="entry name" value="5'-NUCLEOTIDASE"/>
    <property type="match status" value="1"/>
</dbReference>
<dbReference type="PRINTS" id="PR01607">
    <property type="entry name" value="APYRASEFAMLY"/>
</dbReference>
<sequence length="278" mass="30116">MTIKLFFTACTCALLTIGCMQPKADGVVILHTNDTHSQVEPIAEGAKNGGMGGYARRMAIVAQERAKEKMPTLLVDAGDFVQGTPYFNLYHGRIEVDAMNRLGYDAATLGNHEFDYGVDTLACILRQANFPIVCCNYDVNGTALEGIVKPYSIVEKEGLRIGILGVGVQPKGLIADNNFRGITYKDPIVSANAIAQQLKCDEKCDMVICLSHIGDSYDDERPSDVRLAAQSQYIDAIIGGHTHEMVQKKVANLLGDSIPVVQMGKSGAYLGKLTLTQK</sequence>
<dbReference type="InterPro" id="IPR029052">
    <property type="entry name" value="Metallo-depent_PP-like"/>
</dbReference>
<reference evidence="3" key="2">
    <citation type="journal article" date="2021" name="PeerJ">
        <title>Extensive microbial diversity within the chicken gut microbiome revealed by metagenomics and culture.</title>
        <authorList>
            <person name="Gilroy R."/>
            <person name="Ravi A."/>
            <person name="Getino M."/>
            <person name="Pursley I."/>
            <person name="Horton D.L."/>
            <person name="Alikhan N.F."/>
            <person name="Baker D."/>
            <person name="Gharbi K."/>
            <person name="Hall N."/>
            <person name="Watson M."/>
            <person name="Adriaenssens E.M."/>
            <person name="Foster-Nyarko E."/>
            <person name="Jarju S."/>
            <person name="Secka A."/>
            <person name="Antonio M."/>
            <person name="Oren A."/>
            <person name="Chaudhuri R.R."/>
            <person name="La Ragione R."/>
            <person name="Hildebrand F."/>
            <person name="Pallen M.J."/>
        </authorList>
    </citation>
    <scope>NUCLEOTIDE SEQUENCE</scope>
    <source>
        <strain evidence="3">G3-3990</strain>
    </source>
</reference>
<dbReference type="GO" id="GO:0016788">
    <property type="term" value="F:hydrolase activity, acting on ester bonds"/>
    <property type="evidence" value="ECO:0007669"/>
    <property type="project" value="InterPro"/>
</dbReference>